<name>A0A6G1E258_9ORYZ</name>
<protein>
    <submittedName>
        <fullName evidence="1">Uncharacterized protein</fullName>
    </submittedName>
</protein>
<proteinExistence type="predicted"/>
<accession>A0A6G1E258</accession>
<evidence type="ECO:0000313" key="2">
    <source>
        <dbReference type="Proteomes" id="UP000479710"/>
    </source>
</evidence>
<feature type="non-terminal residue" evidence="1">
    <location>
        <position position="61"/>
    </location>
</feature>
<keyword evidence="2" id="KW-1185">Reference proteome</keyword>
<evidence type="ECO:0000313" key="1">
    <source>
        <dbReference type="EMBL" id="KAF0918761.1"/>
    </source>
</evidence>
<comment type="caution">
    <text evidence="1">The sequence shown here is derived from an EMBL/GenBank/DDBJ whole genome shotgun (WGS) entry which is preliminary data.</text>
</comment>
<organism evidence="1 2">
    <name type="scientific">Oryza meyeriana var. granulata</name>
    <dbReference type="NCBI Taxonomy" id="110450"/>
    <lineage>
        <taxon>Eukaryota</taxon>
        <taxon>Viridiplantae</taxon>
        <taxon>Streptophyta</taxon>
        <taxon>Embryophyta</taxon>
        <taxon>Tracheophyta</taxon>
        <taxon>Spermatophyta</taxon>
        <taxon>Magnoliopsida</taxon>
        <taxon>Liliopsida</taxon>
        <taxon>Poales</taxon>
        <taxon>Poaceae</taxon>
        <taxon>BOP clade</taxon>
        <taxon>Oryzoideae</taxon>
        <taxon>Oryzeae</taxon>
        <taxon>Oryzinae</taxon>
        <taxon>Oryza</taxon>
        <taxon>Oryza meyeriana</taxon>
    </lineage>
</organism>
<gene>
    <name evidence="1" type="ORF">E2562_026069</name>
</gene>
<reference evidence="1 2" key="1">
    <citation type="submission" date="2019-11" db="EMBL/GenBank/DDBJ databases">
        <title>Whole genome sequence of Oryza granulata.</title>
        <authorList>
            <person name="Li W."/>
        </authorList>
    </citation>
    <scope>NUCLEOTIDE SEQUENCE [LARGE SCALE GENOMIC DNA]</scope>
    <source>
        <strain evidence="2">cv. Menghai</strain>
        <tissue evidence="1">Leaf</tissue>
    </source>
</reference>
<dbReference type="Proteomes" id="UP000479710">
    <property type="component" value="Unassembled WGS sequence"/>
</dbReference>
<dbReference type="EMBL" id="SPHZ02000005">
    <property type="protein sequence ID" value="KAF0918761.1"/>
    <property type="molecule type" value="Genomic_DNA"/>
</dbReference>
<sequence length="61" mass="6461">MVVSLLMVTRPMLDLLDVLVTTDATGRGRRHPRLMLPAWVQGVADAGVVTSGGKGDDDGSR</sequence>
<dbReference type="AlphaFoldDB" id="A0A6G1E258"/>